<feature type="transmembrane region" description="Helical" evidence="7">
    <location>
        <begin position="158"/>
        <end position="177"/>
    </location>
</feature>
<protein>
    <submittedName>
        <fullName evidence="10">ABC-type multidrug transport system fused ATPase/permease subunit</fullName>
    </submittedName>
</protein>
<feature type="transmembrane region" description="Helical" evidence="7">
    <location>
        <begin position="56"/>
        <end position="76"/>
    </location>
</feature>
<evidence type="ECO:0000256" key="3">
    <source>
        <dbReference type="ARBA" id="ARBA00022741"/>
    </source>
</evidence>
<keyword evidence="11" id="KW-1185">Reference proteome</keyword>
<evidence type="ECO:0000256" key="7">
    <source>
        <dbReference type="SAM" id="Phobius"/>
    </source>
</evidence>
<feature type="transmembrane region" description="Helical" evidence="7">
    <location>
        <begin position="271"/>
        <end position="289"/>
    </location>
</feature>
<dbReference type="GO" id="GO:0005886">
    <property type="term" value="C:plasma membrane"/>
    <property type="evidence" value="ECO:0007669"/>
    <property type="project" value="UniProtKB-SubCell"/>
</dbReference>
<feature type="domain" description="ABC transporter" evidence="8">
    <location>
        <begin position="334"/>
        <end position="558"/>
    </location>
</feature>
<keyword evidence="2 7" id="KW-0812">Transmembrane</keyword>
<keyword evidence="4" id="KW-0067">ATP-binding</keyword>
<dbReference type="InterPro" id="IPR011527">
    <property type="entry name" value="ABC1_TM_dom"/>
</dbReference>
<gene>
    <name evidence="10" type="ORF">C7380_10494</name>
</gene>
<dbReference type="PANTHER" id="PTHR24221:SF654">
    <property type="entry name" value="ATP-BINDING CASSETTE SUB-FAMILY B MEMBER 6"/>
    <property type="match status" value="1"/>
</dbReference>
<dbReference type="Gene3D" id="3.40.50.300">
    <property type="entry name" value="P-loop containing nucleotide triphosphate hydrolases"/>
    <property type="match status" value="1"/>
</dbReference>
<organism evidence="10 11">
    <name type="scientific">Oceanotoga teriensis</name>
    <dbReference type="NCBI Taxonomy" id="515440"/>
    <lineage>
        <taxon>Bacteria</taxon>
        <taxon>Thermotogati</taxon>
        <taxon>Thermotogota</taxon>
        <taxon>Thermotogae</taxon>
        <taxon>Petrotogales</taxon>
        <taxon>Petrotogaceae</taxon>
        <taxon>Oceanotoga</taxon>
    </lineage>
</organism>
<evidence type="ECO:0000256" key="1">
    <source>
        <dbReference type="ARBA" id="ARBA00004651"/>
    </source>
</evidence>
<dbReference type="SMART" id="SM00382">
    <property type="entry name" value="AAA"/>
    <property type="match status" value="1"/>
</dbReference>
<dbReference type="SUPFAM" id="SSF52540">
    <property type="entry name" value="P-loop containing nucleoside triphosphate hydrolases"/>
    <property type="match status" value="1"/>
</dbReference>
<dbReference type="RefSeq" id="WP_109604211.1">
    <property type="nucleotide sequence ID" value="NZ_QGGI01000004.1"/>
</dbReference>
<sequence>MNKKTFKFFLNLIKTNIKYQISLFTLGLFEIFFTLIIPIMLKVLFDNIGEFELKKIILYLIYILIASTLSILIEIISGYISNISESLAGAQLKEKILIKSLNLPFSYFDKNGRGKILSIAISDTEKVGRSISAFYAILLEILNFIIGIIIIWSFNYIFGIMALLSTLLYYFSMSGYIKKLQDSSRSEREDYSKTIEIFRDTLDGSQEINIYNSKKFFISKVKNFIQQWISKVKPLAKYQTLNYGIQQYLSTLLPLLFLGLGLVLIKKNLTSIGVVIAVFSYLGTLYNNIERISYIWNSTLKTIPIAEKIIDFFNLTETKMNYDSSISFKKINKVEFKNINFYYKKDHPILENINLIIQENQKIAIVGQSGSGKSTLANILLKFIYPQNGEIYINNTNITNICVKEFERKVLYTGSNPHIFQGTVYENITMGIKTEKERITDILNICGLNLSLDSFIGEGFGDLSLGQKQRIGLARIFLRNPDIIILDEATSGIDSIYEKNIMNKLLSLNSIIIILSHRISTIKYCEKIFVLNDKKITASGSHEYLMKNSKDYINIFKNQI</sequence>
<evidence type="ECO:0000313" key="11">
    <source>
        <dbReference type="Proteomes" id="UP000245921"/>
    </source>
</evidence>
<evidence type="ECO:0000256" key="5">
    <source>
        <dbReference type="ARBA" id="ARBA00022989"/>
    </source>
</evidence>
<dbReference type="GO" id="GO:0016887">
    <property type="term" value="F:ATP hydrolysis activity"/>
    <property type="evidence" value="ECO:0007669"/>
    <property type="project" value="InterPro"/>
</dbReference>
<dbReference type="InterPro" id="IPR039421">
    <property type="entry name" value="Type_1_exporter"/>
</dbReference>
<dbReference type="Proteomes" id="UP000245921">
    <property type="component" value="Unassembled WGS sequence"/>
</dbReference>
<comment type="caution">
    <text evidence="10">The sequence shown here is derived from an EMBL/GenBank/DDBJ whole genome shotgun (WGS) entry which is preliminary data.</text>
</comment>
<dbReference type="PROSITE" id="PS50893">
    <property type="entry name" value="ABC_TRANSPORTER_2"/>
    <property type="match status" value="1"/>
</dbReference>
<keyword evidence="3" id="KW-0547">Nucleotide-binding</keyword>
<keyword evidence="5 7" id="KW-1133">Transmembrane helix</keyword>
<dbReference type="PROSITE" id="PS50929">
    <property type="entry name" value="ABC_TM1F"/>
    <property type="match status" value="1"/>
</dbReference>
<dbReference type="GO" id="GO:0140359">
    <property type="term" value="F:ABC-type transporter activity"/>
    <property type="evidence" value="ECO:0007669"/>
    <property type="project" value="InterPro"/>
</dbReference>
<accession>A0AA45HJ57</accession>
<feature type="transmembrane region" description="Helical" evidence="7">
    <location>
        <begin position="248"/>
        <end position="265"/>
    </location>
</feature>
<evidence type="ECO:0000256" key="4">
    <source>
        <dbReference type="ARBA" id="ARBA00022840"/>
    </source>
</evidence>
<dbReference type="Gene3D" id="1.20.1560.10">
    <property type="entry name" value="ABC transporter type 1, transmembrane domain"/>
    <property type="match status" value="1"/>
</dbReference>
<dbReference type="GO" id="GO:0005524">
    <property type="term" value="F:ATP binding"/>
    <property type="evidence" value="ECO:0007669"/>
    <property type="project" value="UniProtKB-KW"/>
</dbReference>
<dbReference type="InterPro" id="IPR027417">
    <property type="entry name" value="P-loop_NTPase"/>
</dbReference>
<evidence type="ECO:0000256" key="2">
    <source>
        <dbReference type="ARBA" id="ARBA00022692"/>
    </source>
</evidence>
<dbReference type="PROSITE" id="PS00211">
    <property type="entry name" value="ABC_TRANSPORTER_1"/>
    <property type="match status" value="1"/>
</dbReference>
<dbReference type="SUPFAM" id="SSF90123">
    <property type="entry name" value="ABC transporter transmembrane region"/>
    <property type="match status" value="1"/>
</dbReference>
<evidence type="ECO:0000313" key="10">
    <source>
        <dbReference type="EMBL" id="PWJ95679.1"/>
    </source>
</evidence>
<dbReference type="InterPro" id="IPR003439">
    <property type="entry name" value="ABC_transporter-like_ATP-bd"/>
</dbReference>
<evidence type="ECO:0000256" key="6">
    <source>
        <dbReference type="ARBA" id="ARBA00023136"/>
    </source>
</evidence>
<feature type="domain" description="ABC transmembrane type-1" evidence="9">
    <location>
        <begin position="26"/>
        <end position="301"/>
    </location>
</feature>
<dbReference type="InterPro" id="IPR003593">
    <property type="entry name" value="AAA+_ATPase"/>
</dbReference>
<dbReference type="InterPro" id="IPR017871">
    <property type="entry name" value="ABC_transporter-like_CS"/>
</dbReference>
<proteinExistence type="predicted"/>
<evidence type="ECO:0000259" key="8">
    <source>
        <dbReference type="PROSITE" id="PS50893"/>
    </source>
</evidence>
<dbReference type="PANTHER" id="PTHR24221">
    <property type="entry name" value="ATP-BINDING CASSETTE SUB-FAMILY B"/>
    <property type="match status" value="1"/>
</dbReference>
<evidence type="ECO:0000259" key="9">
    <source>
        <dbReference type="PROSITE" id="PS50929"/>
    </source>
</evidence>
<comment type="subcellular location">
    <subcellularLocation>
        <location evidence="1">Cell membrane</location>
        <topology evidence="1">Multi-pass membrane protein</topology>
    </subcellularLocation>
</comment>
<name>A0AA45HJ57_9BACT</name>
<dbReference type="Pfam" id="PF00005">
    <property type="entry name" value="ABC_tran"/>
    <property type="match status" value="1"/>
</dbReference>
<dbReference type="AlphaFoldDB" id="A0AA45HJ57"/>
<dbReference type="InterPro" id="IPR036640">
    <property type="entry name" value="ABC1_TM_sf"/>
</dbReference>
<keyword evidence="6 7" id="KW-0472">Membrane</keyword>
<feature type="transmembrane region" description="Helical" evidence="7">
    <location>
        <begin position="133"/>
        <end position="152"/>
    </location>
</feature>
<dbReference type="Pfam" id="PF00664">
    <property type="entry name" value="ABC_membrane"/>
    <property type="match status" value="1"/>
</dbReference>
<dbReference type="EMBL" id="QGGI01000004">
    <property type="protein sequence ID" value="PWJ95679.1"/>
    <property type="molecule type" value="Genomic_DNA"/>
</dbReference>
<feature type="transmembrane region" description="Helical" evidence="7">
    <location>
        <begin position="21"/>
        <end position="44"/>
    </location>
</feature>
<reference evidence="10 11" key="1">
    <citation type="submission" date="2018-05" db="EMBL/GenBank/DDBJ databases">
        <title>Genomic Encyclopedia of Type Strains, Phase IV (KMG-IV): sequencing the most valuable type-strain genomes for metagenomic binning, comparative biology and taxonomic classification.</title>
        <authorList>
            <person name="Goeker M."/>
        </authorList>
    </citation>
    <scope>NUCLEOTIDE SEQUENCE [LARGE SCALE GENOMIC DNA]</scope>
    <source>
        <strain evidence="10 11">DSM 24906</strain>
    </source>
</reference>